<name>A0A5J9WKI7_9POAL</name>
<organism evidence="1 2">
    <name type="scientific">Eragrostis curvula</name>
    <name type="common">weeping love grass</name>
    <dbReference type="NCBI Taxonomy" id="38414"/>
    <lineage>
        <taxon>Eukaryota</taxon>
        <taxon>Viridiplantae</taxon>
        <taxon>Streptophyta</taxon>
        <taxon>Embryophyta</taxon>
        <taxon>Tracheophyta</taxon>
        <taxon>Spermatophyta</taxon>
        <taxon>Magnoliopsida</taxon>
        <taxon>Liliopsida</taxon>
        <taxon>Poales</taxon>
        <taxon>Poaceae</taxon>
        <taxon>PACMAD clade</taxon>
        <taxon>Chloridoideae</taxon>
        <taxon>Eragrostideae</taxon>
        <taxon>Eragrostidinae</taxon>
        <taxon>Eragrostis</taxon>
    </lineage>
</organism>
<dbReference type="AlphaFoldDB" id="A0A5J9WKI7"/>
<protein>
    <submittedName>
        <fullName evidence="1">Uncharacterized protein</fullName>
    </submittedName>
</protein>
<evidence type="ECO:0000313" key="1">
    <source>
        <dbReference type="EMBL" id="TVU48436.1"/>
    </source>
</evidence>
<proteinExistence type="predicted"/>
<keyword evidence="2" id="KW-1185">Reference proteome</keyword>
<sequence>MYSGLTPAWHFDNRGLFTVKSAYRVTVEKQRRERSRATASAVHEDMHDPGCSLLKFRGDALEANLESADPK</sequence>
<comment type="caution">
    <text evidence="1">The sequence shown here is derived from an EMBL/GenBank/DDBJ whole genome shotgun (WGS) entry which is preliminary data.</text>
</comment>
<feature type="non-terminal residue" evidence="1">
    <location>
        <position position="1"/>
    </location>
</feature>
<dbReference type="Proteomes" id="UP000324897">
    <property type="component" value="Chromosome 5"/>
</dbReference>
<evidence type="ECO:0000313" key="2">
    <source>
        <dbReference type="Proteomes" id="UP000324897"/>
    </source>
</evidence>
<gene>
    <name evidence="1" type="ORF">EJB05_08072</name>
</gene>
<dbReference type="Gramene" id="TVU48436">
    <property type="protein sequence ID" value="TVU48436"/>
    <property type="gene ID" value="EJB05_08072"/>
</dbReference>
<reference evidence="1 2" key="1">
    <citation type="journal article" date="2019" name="Sci. Rep.">
        <title>A high-quality genome of Eragrostis curvula grass provides insights into Poaceae evolution and supports new strategies to enhance forage quality.</title>
        <authorList>
            <person name="Carballo J."/>
            <person name="Santos B.A.C.M."/>
            <person name="Zappacosta D."/>
            <person name="Garbus I."/>
            <person name="Selva J.P."/>
            <person name="Gallo C.A."/>
            <person name="Diaz A."/>
            <person name="Albertini E."/>
            <person name="Caccamo M."/>
            <person name="Echenique V."/>
        </authorList>
    </citation>
    <scope>NUCLEOTIDE SEQUENCE [LARGE SCALE GENOMIC DNA]</scope>
    <source>
        <strain evidence="2">cv. Victoria</strain>
        <tissue evidence="1">Leaf</tissue>
    </source>
</reference>
<accession>A0A5J9WKI7</accession>
<dbReference type="EMBL" id="RWGY01000004">
    <property type="protein sequence ID" value="TVU48436.1"/>
    <property type="molecule type" value="Genomic_DNA"/>
</dbReference>